<dbReference type="InterPro" id="IPR002178">
    <property type="entry name" value="PTS_EIIA_type-2_dom"/>
</dbReference>
<name>A0A4R2T8T5_9PAST</name>
<comment type="caution">
    <text evidence="2">The sequence shown here is derived from an EMBL/GenBank/DDBJ whole genome shotgun (WGS) entry which is preliminary data.</text>
</comment>
<dbReference type="RefSeq" id="WP_131974700.1">
    <property type="nucleotide sequence ID" value="NZ_SLYB01000002.1"/>
</dbReference>
<dbReference type="Pfam" id="PF00359">
    <property type="entry name" value="PTS_EIIA_2"/>
    <property type="match status" value="1"/>
</dbReference>
<dbReference type="InterPro" id="IPR016152">
    <property type="entry name" value="PTrfase/Anion_transptr"/>
</dbReference>
<reference evidence="2 3" key="1">
    <citation type="submission" date="2019-03" db="EMBL/GenBank/DDBJ databases">
        <title>Genomic Encyclopedia of Type Strains, Phase IV (KMG-IV): sequencing the most valuable type-strain genomes for metagenomic binning, comparative biology and taxonomic classification.</title>
        <authorList>
            <person name="Goeker M."/>
        </authorList>
    </citation>
    <scope>NUCLEOTIDE SEQUENCE [LARGE SCALE GENOMIC DNA]</scope>
    <source>
        <strain evidence="2 3">DSM 28404</strain>
    </source>
</reference>
<gene>
    <name evidence="2" type="ORF">EDC44_10288</name>
</gene>
<keyword evidence="3" id="KW-1185">Reference proteome</keyword>
<dbReference type="Gene3D" id="3.40.930.10">
    <property type="entry name" value="Mannitol-specific EII, Chain A"/>
    <property type="match status" value="1"/>
</dbReference>
<dbReference type="EMBL" id="SLYB01000002">
    <property type="protein sequence ID" value="TCP97284.1"/>
    <property type="molecule type" value="Genomic_DNA"/>
</dbReference>
<dbReference type="SUPFAM" id="SSF55804">
    <property type="entry name" value="Phoshotransferase/anion transport protein"/>
    <property type="match status" value="1"/>
</dbReference>
<sequence>MQTEVLIKTDISFDGFENVLNFLADELIAKGIVKESYRQSVIEREEHFPTGIALEHYAVAIPHCEAEHALKPAIYFIRPNDKVNFNRADGDGQLAVDLIIALVVTDPQQQLKLLRTLFGKLQDNEFVERLLAATESELPVLINQNLNFN</sequence>
<evidence type="ECO:0000313" key="3">
    <source>
        <dbReference type="Proteomes" id="UP000295763"/>
    </source>
</evidence>
<feature type="domain" description="PTS EIIA type-2" evidence="1">
    <location>
        <begin position="1"/>
        <end position="145"/>
    </location>
</feature>
<dbReference type="OrthoDB" id="3192919at2"/>
<dbReference type="GO" id="GO:0030295">
    <property type="term" value="F:protein kinase activator activity"/>
    <property type="evidence" value="ECO:0007669"/>
    <property type="project" value="TreeGrafter"/>
</dbReference>
<dbReference type="InterPro" id="IPR051541">
    <property type="entry name" value="PTS_SugarTrans_NitroReg"/>
</dbReference>
<protein>
    <submittedName>
        <fullName evidence="2">PTS system galactitol-specific EIIA component (Gat family)</fullName>
    </submittedName>
</protein>
<organism evidence="2 3">
    <name type="scientific">Cricetibacter osteomyelitidis</name>
    <dbReference type="NCBI Taxonomy" id="1521931"/>
    <lineage>
        <taxon>Bacteria</taxon>
        <taxon>Pseudomonadati</taxon>
        <taxon>Pseudomonadota</taxon>
        <taxon>Gammaproteobacteria</taxon>
        <taxon>Pasteurellales</taxon>
        <taxon>Pasteurellaceae</taxon>
        <taxon>Cricetibacter</taxon>
    </lineage>
</organism>
<evidence type="ECO:0000313" key="2">
    <source>
        <dbReference type="EMBL" id="TCP97284.1"/>
    </source>
</evidence>
<dbReference type="PROSITE" id="PS51094">
    <property type="entry name" value="PTS_EIIA_TYPE_2"/>
    <property type="match status" value="1"/>
</dbReference>
<dbReference type="AlphaFoldDB" id="A0A4R2T8T5"/>
<dbReference type="Proteomes" id="UP000295763">
    <property type="component" value="Unassembled WGS sequence"/>
</dbReference>
<dbReference type="PANTHER" id="PTHR47738:SF4">
    <property type="entry name" value="PTS SYSTEM GALACTITOL-SPECIFIC EIIA COMPONENT"/>
    <property type="match status" value="1"/>
</dbReference>
<accession>A0A4R2T8T5</accession>
<proteinExistence type="predicted"/>
<evidence type="ECO:0000259" key="1">
    <source>
        <dbReference type="PROSITE" id="PS51094"/>
    </source>
</evidence>
<dbReference type="NCBIfam" id="NF007236">
    <property type="entry name" value="PRK09665.1"/>
    <property type="match status" value="1"/>
</dbReference>
<dbReference type="PANTHER" id="PTHR47738">
    <property type="entry name" value="PTS SYSTEM FRUCTOSE-LIKE EIIA COMPONENT-RELATED"/>
    <property type="match status" value="1"/>
</dbReference>
<dbReference type="CDD" id="cd00211">
    <property type="entry name" value="PTS_IIA_fru"/>
    <property type="match status" value="1"/>
</dbReference>